<reference evidence="2" key="1">
    <citation type="submission" date="2023-06" db="EMBL/GenBank/DDBJ databases">
        <title>Genomic analysis of the entomopathogenic nematode Steinernema hermaphroditum.</title>
        <authorList>
            <person name="Schwarz E.M."/>
            <person name="Heppert J.K."/>
            <person name="Baniya A."/>
            <person name="Schwartz H.T."/>
            <person name="Tan C.-H."/>
            <person name="Antoshechkin I."/>
            <person name="Sternberg P.W."/>
            <person name="Goodrich-Blair H."/>
            <person name="Dillman A.R."/>
        </authorList>
    </citation>
    <scope>NUCLEOTIDE SEQUENCE</scope>
    <source>
        <strain evidence="2">PS9179</strain>
        <tissue evidence="2">Whole animal</tissue>
    </source>
</reference>
<sequence length="94" mass="10342">MMRFAFVVLLVFLPLVSALSDSDREDFLGRLNPVLDDIAQNGLSNATKEQFNNVIERAKEIGISKALVESQINAKLSEESFSAKFLKAIVANPS</sequence>
<keyword evidence="3" id="KW-1185">Reference proteome</keyword>
<dbReference type="AlphaFoldDB" id="A0AA39M5G0"/>
<dbReference type="Proteomes" id="UP001175271">
    <property type="component" value="Unassembled WGS sequence"/>
</dbReference>
<evidence type="ECO:0000313" key="2">
    <source>
        <dbReference type="EMBL" id="KAK0421250.1"/>
    </source>
</evidence>
<protein>
    <submittedName>
        <fullName evidence="2">Uncharacterized protein</fullName>
    </submittedName>
</protein>
<comment type="caution">
    <text evidence="2">The sequence shown here is derived from an EMBL/GenBank/DDBJ whole genome shotgun (WGS) entry which is preliminary data.</text>
</comment>
<evidence type="ECO:0000313" key="3">
    <source>
        <dbReference type="Proteomes" id="UP001175271"/>
    </source>
</evidence>
<keyword evidence="1" id="KW-0732">Signal</keyword>
<feature type="chain" id="PRO_5041340374" evidence="1">
    <location>
        <begin position="19"/>
        <end position="94"/>
    </location>
</feature>
<gene>
    <name evidence="2" type="ORF">QR680_015137</name>
</gene>
<dbReference type="EMBL" id="JAUCMV010000002">
    <property type="protein sequence ID" value="KAK0421250.1"/>
    <property type="molecule type" value="Genomic_DNA"/>
</dbReference>
<evidence type="ECO:0000256" key="1">
    <source>
        <dbReference type="SAM" id="SignalP"/>
    </source>
</evidence>
<feature type="signal peptide" evidence="1">
    <location>
        <begin position="1"/>
        <end position="18"/>
    </location>
</feature>
<organism evidence="2 3">
    <name type="scientific">Steinernema hermaphroditum</name>
    <dbReference type="NCBI Taxonomy" id="289476"/>
    <lineage>
        <taxon>Eukaryota</taxon>
        <taxon>Metazoa</taxon>
        <taxon>Ecdysozoa</taxon>
        <taxon>Nematoda</taxon>
        <taxon>Chromadorea</taxon>
        <taxon>Rhabditida</taxon>
        <taxon>Tylenchina</taxon>
        <taxon>Panagrolaimomorpha</taxon>
        <taxon>Strongyloidoidea</taxon>
        <taxon>Steinernematidae</taxon>
        <taxon>Steinernema</taxon>
    </lineage>
</organism>
<proteinExistence type="predicted"/>
<accession>A0AA39M5G0</accession>
<name>A0AA39M5G0_9BILA</name>